<dbReference type="Pfam" id="PF13086">
    <property type="entry name" value="AAA_11"/>
    <property type="match status" value="1"/>
</dbReference>
<reference evidence="4 5" key="1">
    <citation type="submission" date="2019-06" db="EMBL/GenBank/DDBJ databases">
        <title>Sequencing the genomes of 1000 actinobacteria strains.</title>
        <authorList>
            <person name="Klenk H.-P."/>
        </authorList>
    </citation>
    <scope>NUCLEOTIDE SEQUENCE [LARGE SCALE GENOMIC DNA]</scope>
    <source>
        <strain evidence="4 5">DSM 45511</strain>
    </source>
</reference>
<dbReference type="InterPro" id="IPR027417">
    <property type="entry name" value="P-loop_NTPase"/>
</dbReference>
<sequence>MRAVSESLSVTVPRWFNRPGVVNGGRMGGHWKADVVAAVERWAAVEAGSSRAGSWVDLGPADPHADGRLLVDARDRRVAFLDACLAGERGPEHERTHPVEELRDEAGVLVVRPAAGTPEEGRRLWVRAAPIVGSLLDGLRAVEEAPLAEALAEKRPAGSPTSDATAEGLDEEQVEAFRACLSPGLRLVWAPPGTGRTEVLARAIEALVDEGKRVLLVSTVEEALDAVTEQMSAEPGVAVRIGREVLGAEAAREVEEECAAVAAELRAIEELIPEAERLRAELGGFDERGYRVACARLVAGRTLAELRPRLRDAEASADAARRGVVGAANELREALNAQAALGPVRDAFEHQRLAVEGLAVLAQRQRTLEEERDALAAQEPPGLRARRQHRRLVEAADAELRRFTSAAAAGRRRWLDVQLQTRAVIGEHTQAEIDDADQRVANAENLVAAADEGYRHARELLIRLRGEVDAAEARGEPTEDDRRLVAESEARGLPDRHARLRELLFRLNGGAALGARYRELAGRARELRADAEARLVHEARVVATTLTRSRLHPALADAAFDAVLVDEAGGTPVAEVLLALCRASTTAVVFGDFLQAGCAVPDDQSPDFQRWVRGTCFSHLGIATPADVEAHEGCLALTNQSRFGAGVRRLADETLYERLRDVGEPRTDVVLIDVSTVPDLAAARPGAVVGSWSAAGAVLARALAERHLRDGSVGVVTADVVQADLTLAALRDRGLVSGVAVGPVAALQGREFATVVLDLAAGDDGPRTLGAGITLARDRVYLVADGVADGPLRAAVERGDVRVWSAAALLGVAEPPADDPAFTEVSELLRADVHDGQELARHLAAAQRSVWVCAPWGDADGALQEAAGRGVRVHVSPGSGDVAAAESGHQDGGIVVVDEQVVLLEAGQSMVAISGPALAGRLLAELQADSSGEPQVGIPEQRQEPVAAPAVS</sequence>
<dbReference type="AlphaFoldDB" id="A0A543GBD4"/>
<comment type="caution">
    <text evidence="4">The sequence shown here is derived from an EMBL/GenBank/DDBJ whole genome shotgun (WGS) entry which is preliminary data.</text>
</comment>
<dbReference type="InterPro" id="IPR045055">
    <property type="entry name" value="DNA2/NAM7-like"/>
</dbReference>
<keyword evidence="1" id="KW-0175">Coiled coil</keyword>
<gene>
    <name evidence="4" type="ORF">FB388_0737</name>
</gene>
<proteinExistence type="predicted"/>
<evidence type="ECO:0000313" key="4">
    <source>
        <dbReference type="EMBL" id="TQM43391.1"/>
    </source>
</evidence>
<dbReference type="PANTHER" id="PTHR10887:SF495">
    <property type="entry name" value="HELICASE SENATAXIN ISOFORM X1-RELATED"/>
    <property type="match status" value="1"/>
</dbReference>
<evidence type="ECO:0000313" key="5">
    <source>
        <dbReference type="Proteomes" id="UP000319818"/>
    </source>
</evidence>
<name>A0A543GBD4_9PSEU</name>
<organism evidence="4 5">
    <name type="scientific">Pseudonocardia cypriaca</name>
    <dbReference type="NCBI Taxonomy" id="882449"/>
    <lineage>
        <taxon>Bacteria</taxon>
        <taxon>Bacillati</taxon>
        <taxon>Actinomycetota</taxon>
        <taxon>Actinomycetes</taxon>
        <taxon>Pseudonocardiales</taxon>
        <taxon>Pseudonocardiaceae</taxon>
        <taxon>Pseudonocardia</taxon>
    </lineage>
</organism>
<feature type="domain" description="DNA2/NAM7 helicase helicase" evidence="3">
    <location>
        <begin position="169"/>
        <end position="595"/>
    </location>
</feature>
<dbReference type="Gene3D" id="3.40.50.300">
    <property type="entry name" value="P-loop containing nucleotide triphosphate hydrolases"/>
    <property type="match status" value="1"/>
</dbReference>
<feature type="coiled-coil region" evidence="1">
    <location>
        <begin position="426"/>
        <end position="474"/>
    </location>
</feature>
<protein>
    <submittedName>
        <fullName evidence="4">AAA domain-containing protein</fullName>
    </submittedName>
</protein>
<dbReference type="PANTHER" id="PTHR10887">
    <property type="entry name" value="DNA2/NAM7 HELICASE FAMILY"/>
    <property type="match status" value="1"/>
</dbReference>
<dbReference type="EMBL" id="VFPH01000001">
    <property type="protein sequence ID" value="TQM43391.1"/>
    <property type="molecule type" value="Genomic_DNA"/>
</dbReference>
<dbReference type="Proteomes" id="UP000319818">
    <property type="component" value="Unassembled WGS sequence"/>
</dbReference>
<keyword evidence="5" id="KW-1185">Reference proteome</keyword>
<dbReference type="InterPro" id="IPR041677">
    <property type="entry name" value="DNA2/NAM7_AAA_11"/>
</dbReference>
<evidence type="ECO:0000256" key="1">
    <source>
        <dbReference type="SAM" id="Coils"/>
    </source>
</evidence>
<dbReference type="SUPFAM" id="SSF52540">
    <property type="entry name" value="P-loop containing nucleoside triphosphate hydrolases"/>
    <property type="match status" value="1"/>
</dbReference>
<feature type="region of interest" description="Disordered" evidence="2">
    <location>
        <begin position="929"/>
        <end position="952"/>
    </location>
</feature>
<accession>A0A543GBD4</accession>
<dbReference type="GO" id="GO:0004386">
    <property type="term" value="F:helicase activity"/>
    <property type="evidence" value="ECO:0007669"/>
    <property type="project" value="InterPro"/>
</dbReference>
<evidence type="ECO:0000256" key="2">
    <source>
        <dbReference type="SAM" id="MobiDB-lite"/>
    </source>
</evidence>
<evidence type="ECO:0000259" key="3">
    <source>
        <dbReference type="Pfam" id="PF13086"/>
    </source>
</evidence>